<evidence type="ECO:0000313" key="2">
    <source>
        <dbReference type="Proteomes" id="UP000031737"/>
    </source>
</evidence>
<gene>
    <name evidence="1" type="ORF">TRSC58_01231</name>
</gene>
<dbReference type="AlphaFoldDB" id="A0A061J6J0"/>
<dbReference type="VEuPathDB" id="TriTrypDB:TRSC58_01231"/>
<protein>
    <submittedName>
        <fullName evidence="1">Uncharacterized protein</fullName>
    </submittedName>
</protein>
<keyword evidence="2" id="KW-1185">Reference proteome</keyword>
<organism evidence="1 2">
    <name type="scientific">Trypanosoma rangeli SC58</name>
    <dbReference type="NCBI Taxonomy" id="429131"/>
    <lineage>
        <taxon>Eukaryota</taxon>
        <taxon>Discoba</taxon>
        <taxon>Euglenozoa</taxon>
        <taxon>Kinetoplastea</taxon>
        <taxon>Metakinetoplastina</taxon>
        <taxon>Trypanosomatida</taxon>
        <taxon>Trypanosomatidae</taxon>
        <taxon>Trypanosoma</taxon>
        <taxon>Herpetosoma</taxon>
    </lineage>
</organism>
<sequence>MHESNIHGSYSKYVIVHRGSQMVFIALPAEARWMEARLTYAALMNLDPQRTMLTASFTSLNKVTPSVCSDDTPIKWPASGALHTVAVEASPDGTWTALNSSLRPLNSQRCVAGGFPLAVSKYLGSTQSNMQPNA</sequence>
<comment type="caution">
    <text evidence="1">The sequence shown here is derived from an EMBL/GenBank/DDBJ whole genome shotgun (WGS) entry which is preliminary data.</text>
</comment>
<dbReference type="OrthoDB" id="238536at2759"/>
<evidence type="ECO:0000313" key="1">
    <source>
        <dbReference type="EMBL" id="ESL11028.1"/>
    </source>
</evidence>
<accession>A0A061J6J0</accession>
<name>A0A061J6J0_TRYRA</name>
<proteinExistence type="predicted"/>
<reference evidence="1 2" key="1">
    <citation type="submission" date="2013-07" db="EMBL/GenBank/DDBJ databases">
        <authorList>
            <person name="Stoco P.H."/>
            <person name="Wagner G."/>
            <person name="Gerber A."/>
            <person name="Zaha A."/>
            <person name="Thompson C."/>
            <person name="Bartholomeu D.C."/>
            <person name="Luckemeyer D.D."/>
            <person name="Bahia D."/>
            <person name="Loreto E."/>
            <person name="Prestes E.B."/>
            <person name="Lima F.M."/>
            <person name="Rodrigues-Luiz G."/>
            <person name="Vallejo G.A."/>
            <person name="Filho J.F."/>
            <person name="Monteiro K.M."/>
            <person name="Tyler K.M."/>
            <person name="de Almeida L.G."/>
            <person name="Ortiz M.F."/>
            <person name="Siervo M.A."/>
            <person name="de Moraes M.H."/>
            <person name="Cunha O.L."/>
            <person name="Mendonca-Neto R."/>
            <person name="Silva R."/>
            <person name="Teixeira S.M."/>
            <person name="Murta S.M."/>
            <person name="Sincero T.C."/>
            <person name="Mendes T.A."/>
            <person name="Urmenyi T.P."/>
            <person name="Silva V.G."/>
            <person name="da Rocha W.D."/>
            <person name="Andersson B."/>
            <person name="Romanha A.J."/>
            <person name="Steindel M."/>
            <person name="de Vasconcelos A.T."/>
            <person name="Grisard E.C."/>
        </authorList>
    </citation>
    <scope>NUCLEOTIDE SEQUENCE [LARGE SCALE GENOMIC DNA]</scope>
    <source>
        <strain evidence="1 2">SC58</strain>
    </source>
</reference>
<dbReference type="EMBL" id="AUPL01001231">
    <property type="protein sequence ID" value="ESL11028.1"/>
    <property type="molecule type" value="Genomic_DNA"/>
</dbReference>
<dbReference type="Proteomes" id="UP000031737">
    <property type="component" value="Unassembled WGS sequence"/>
</dbReference>